<dbReference type="Gene3D" id="1.20.900.10">
    <property type="entry name" value="Dbl homology (DH) domain"/>
    <property type="match status" value="1"/>
</dbReference>
<feature type="compositionally biased region" description="Low complexity" evidence="2">
    <location>
        <begin position="458"/>
        <end position="525"/>
    </location>
</feature>
<dbReference type="PROSITE" id="PS50229">
    <property type="entry name" value="WH1"/>
    <property type="match status" value="1"/>
</dbReference>
<evidence type="ECO:0000259" key="3">
    <source>
        <dbReference type="PROSITE" id="PS50003"/>
    </source>
</evidence>
<dbReference type="CDD" id="cd00136">
    <property type="entry name" value="PDZ_canonical"/>
    <property type="match status" value="1"/>
</dbReference>
<dbReference type="InterPro" id="IPR040655">
    <property type="entry name" value="TIAM1_CC-Ex"/>
</dbReference>
<feature type="compositionally biased region" description="Low complexity" evidence="2">
    <location>
        <begin position="2011"/>
        <end position="2046"/>
    </location>
</feature>
<dbReference type="PANTHER" id="PTHR46001:SF3">
    <property type="entry name" value="PROTEIN STILL LIFE, ISOFORM SIF TYPE 1"/>
    <property type="match status" value="1"/>
</dbReference>
<feature type="region of interest" description="Disordered" evidence="2">
    <location>
        <begin position="16"/>
        <end position="46"/>
    </location>
</feature>
<feature type="region of interest" description="Disordered" evidence="2">
    <location>
        <begin position="453"/>
        <end position="565"/>
    </location>
</feature>
<feature type="compositionally biased region" description="Polar residues" evidence="2">
    <location>
        <begin position="575"/>
        <end position="585"/>
    </location>
</feature>
<dbReference type="InterPro" id="IPR000697">
    <property type="entry name" value="WH1/EVH1_dom"/>
</dbReference>
<dbReference type="SMART" id="SM00461">
    <property type="entry name" value="WH1"/>
    <property type="match status" value="1"/>
</dbReference>
<comment type="caution">
    <text evidence="7">The sequence shown here is derived from an EMBL/GenBank/DDBJ whole genome shotgun (WGS) entry which is preliminary data.</text>
</comment>
<dbReference type="PROSITE" id="PS50003">
    <property type="entry name" value="PH_DOMAIN"/>
    <property type="match status" value="1"/>
</dbReference>
<dbReference type="InterPro" id="IPR000219">
    <property type="entry name" value="DH_dom"/>
</dbReference>
<dbReference type="SMART" id="SM00228">
    <property type="entry name" value="PDZ"/>
    <property type="match status" value="1"/>
</dbReference>
<dbReference type="InterPro" id="IPR035899">
    <property type="entry name" value="DBL_dom_sf"/>
</dbReference>
<feature type="region of interest" description="Disordered" evidence="2">
    <location>
        <begin position="2084"/>
        <end position="2109"/>
    </location>
</feature>
<dbReference type="InterPro" id="IPR043537">
    <property type="entry name" value="Tiam1/Tiam2/Sif"/>
</dbReference>
<dbReference type="InterPro" id="IPR001478">
    <property type="entry name" value="PDZ"/>
</dbReference>
<dbReference type="GO" id="GO:0005085">
    <property type="term" value="F:guanyl-nucleotide exchange factor activity"/>
    <property type="evidence" value="ECO:0007669"/>
    <property type="project" value="InterPro"/>
</dbReference>
<gene>
    <name evidence="7" type="primary">TIAM1_1</name>
    <name evidence="7" type="ORF">DERF_005239</name>
</gene>
<feature type="region of interest" description="Disordered" evidence="2">
    <location>
        <begin position="234"/>
        <end position="300"/>
    </location>
</feature>
<feature type="compositionally biased region" description="Low complexity" evidence="2">
    <location>
        <begin position="1562"/>
        <end position="1579"/>
    </location>
</feature>
<accession>A0A922I3W8</accession>
<dbReference type="SUPFAM" id="SSF50729">
    <property type="entry name" value="PH domain-like"/>
    <property type="match status" value="3"/>
</dbReference>
<dbReference type="SMART" id="SM00325">
    <property type="entry name" value="RhoGEF"/>
    <property type="match status" value="1"/>
</dbReference>
<feature type="compositionally biased region" description="Low complexity" evidence="2">
    <location>
        <begin position="2093"/>
        <end position="2109"/>
    </location>
</feature>
<feature type="region of interest" description="Disordered" evidence="2">
    <location>
        <begin position="891"/>
        <end position="913"/>
    </location>
</feature>
<dbReference type="PROSITE" id="PS50010">
    <property type="entry name" value="DH_2"/>
    <property type="match status" value="1"/>
</dbReference>
<feature type="domain" description="PH" evidence="3">
    <location>
        <begin position="836"/>
        <end position="973"/>
    </location>
</feature>
<evidence type="ECO:0000313" key="8">
    <source>
        <dbReference type="Proteomes" id="UP000790347"/>
    </source>
</evidence>
<feature type="compositionally biased region" description="Low complexity" evidence="2">
    <location>
        <begin position="894"/>
        <end position="913"/>
    </location>
</feature>
<evidence type="ECO:0000259" key="5">
    <source>
        <dbReference type="PROSITE" id="PS50106"/>
    </source>
</evidence>
<dbReference type="Gene3D" id="6.10.140.680">
    <property type="match status" value="1"/>
</dbReference>
<keyword evidence="8" id="KW-1185">Reference proteome</keyword>
<dbReference type="GO" id="GO:0007264">
    <property type="term" value="P:small GTPase-mediated signal transduction"/>
    <property type="evidence" value="ECO:0007669"/>
    <property type="project" value="InterPro"/>
</dbReference>
<dbReference type="SUPFAM" id="SSF50156">
    <property type="entry name" value="PDZ domain-like"/>
    <property type="match status" value="1"/>
</dbReference>
<dbReference type="InterPro" id="IPR001849">
    <property type="entry name" value="PH_domain"/>
</dbReference>
<name>A0A922I3W8_DERFA</name>
<dbReference type="SUPFAM" id="SSF48065">
    <property type="entry name" value="DBL homology domain (DH-domain)"/>
    <property type="match status" value="1"/>
</dbReference>
<evidence type="ECO:0000313" key="7">
    <source>
        <dbReference type="EMBL" id="KAH9521596.1"/>
    </source>
</evidence>
<feature type="compositionally biased region" description="Basic and acidic residues" evidence="2">
    <location>
        <begin position="547"/>
        <end position="565"/>
    </location>
</feature>
<organism evidence="7 8">
    <name type="scientific">Dermatophagoides farinae</name>
    <name type="common">American house dust mite</name>
    <dbReference type="NCBI Taxonomy" id="6954"/>
    <lineage>
        <taxon>Eukaryota</taxon>
        <taxon>Metazoa</taxon>
        <taxon>Ecdysozoa</taxon>
        <taxon>Arthropoda</taxon>
        <taxon>Chelicerata</taxon>
        <taxon>Arachnida</taxon>
        <taxon>Acari</taxon>
        <taxon>Acariformes</taxon>
        <taxon>Sarcoptiformes</taxon>
        <taxon>Astigmata</taxon>
        <taxon>Psoroptidia</taxon>
        <taxon>Analgoidea</taxon>
        <taxon>Pyroglyphidae</taxon>
        <taxon>Dermatophagoidinae</taxon>
        <taxon>Dermatophagoides</taxon>
    </lineage>
</organism>
<reference evidence="7" key="1">
    <citation type="submission" date="2013-05" db="EMBL/GenBank/DDBJ databases">
        <authorList>
            <person name="Yim A.K.Y."/>
            <person name="Chan T.F."/>
            <person name="Ji K.M."/>
            <person name="Liu X.Y."/>
            <person name="Zhou J.W."/>
            <person name="Li R.Q."/>
            <person name="Yang K.Y."/>
            <person name="Li J."/>
            <person name="Li M."/>
            <person name="Law P.T.W."/>
            <person name="Wu Y.L."/>
            <person name="Cai Z.L."/>
            <person name="Qin H."/>
            <person name="Bao Y."/>
            <person name="Leung R.K.K."/>
            <person name="Ng P.K.S."/>
            <person name="Zou J."/>
            <person name="Zhong X.J."/>
            <person name="Ran P.X."/>
            <person name="Zhong N.S."/>
            <person name="Liu Z.G."/>
            <person name="Tsui S.K.W."/>
        </authorList>
    </citation>
    <scope>NUCLEOTIDE SEQUENCE</scope>
    <source>
        <strain evidence="7">Derf</strain>
        <tissue evidence="7">Whole organism</tissue>
    </source>
</reference>
<protein>
    <submittedName>
        <fullName evidence="7">T-lymphoma invasion and metastasis-inducing protein 1</fullName>
    </submittedName>
</protein>
<reference evidence="7" key="2">
    <citation type="journal article" date="2022" name="Res Sq">
        <title>Comparative Genomics Reveals Insights into the Divergent Evolution of Astigmatic Mites and Household Pest Adaptations.</title>
        <authorList>
            <person name="Xiong Q."/>
            <person name="Wan A.T.-Y."/>
            <person name="Liu X.-Y."/>
            <person name="Fung C.S.-H."/>
            <person name="Xiao X."/>
            <person name="Malainual N."/>
            <person name="Hou J."/>
            <person name="Wang L."/>
            <person name="Wang M."/>
            <person name="Yang K."/>
            <person name="Cui Y."/>
            <person name="Leung E."/>
            <person name="Nong W."/>
            <person name="Shin S.-K."/>
            <person name="Au S."/>
            <person name="Jeong K.Y."/>
            <person name="Chew F.T."/>
            <person name="Hui J."/>
            <person name="Leung T.F."/>
            <person name="Tungtrongchitr A."/>
            <person name="Zhong N."/>
            <person name="Liu Z."/>
            <person name="Tsui S."/>
        </authorList>
    </citation>
    <scope>NUCLEOTIDE SEQUENCE</scope>
    <source>
        <strain evidence="7">Derf</strain>
        <tissue evidence="7">Whole organism</tissue>
    </source>
</reference>
<dbReference type="Gene3D" id="2.30.42.10">
    <property type="match status" value="1"/>
</dbReference>
<dbReference type="Proteomes" id="UP000790347">
    <property type="component" value="Unassembled WGS sequence"/>
</dbReference>
<feature type="compositionally biased region" description="Low complexity" evidence="2">
    <location>
        <begin position="1545"/>
        <end position="1555"/>
    </location>
</feature>
<dbReference type="PANTHER" id="PTHR46001">
    <property type="entry name" value="TIAM (MAMMALIAN TUMOR INVASION AND METASTASIS FACTOR) HOMOLOG"/>
    <property type="match status" value="1"/>
</dbReference>
<feature type="domain" description="DH" evidence="4">
    <location>
        <begin position="1585"/>
        <end position="1794"/>
    </location>
</feature>
<proteinExistence type="predicted"/>
<feature type="region of interest" description="Disordered" evidence="2">
    <location>
        <begin position="795"/>
        <end position="823"/>
    </location>
</feature>
<dbReference type="Pfam" id="PF00621">
    <property type="entry name" value="RhoGEF"/>
    <property type="match status" value="1"/>
</dbReference>
<feature type="region of interest" description="Disordered" evidence="2">
    <location>
        <begin position="1543"/>
        <end position="1579"/>
    </location>
</feature>
<dbReference type="InterPro" id="IPR055230">
    <property type="entry name" value="PH_Tiam1/2"/>
</dbReference>
<dbReference type="SMART" id="SM00233">
    <property type="entry name" value="PH"/>
    <property type="match status" value="2"/>
</dbReference>
<feature type="compositionally biased region" description="Polar residues" evidence="2">
    <location>
        <begin position="536"/>
        <end position="546"/>
    </location>
</feature>
<feature type="region of interest" description="Disordered" evidence="2">
    <location>
        <begin position="339"/>
        <end position="441"/>
    </location>
</feature>
<dbReference type="Pfam" id="PF23014">
    <property type="entry name" value="PH_Tiam1"/>
    <property type="match status" value="1"/>
</dbReference>
<sequence length="2109" mass="234271">MGNKISCANCNGKPSSAVAGHHHHHHPTSSSTGGGGGTSSSSATTIGITGSNVARSQQYAHHYHQVLSSSGGGGVAIVSGSGGGGGGGGGVGTASHHGAPMSNILNAGRSNHILRLWAEVFHVSASSGAVRWNQVSDDLVPVTVSFINGRYHITAFNSRVEKVLDCWLQSNKLGQASSCFIYWKDNVSGDTWGLNFTSPADARAFRECIQSGTVQLQTGSGPKRAESSYSLRAAATGTGGGNQDESSTHQSTQQQQQQQPHGRQSKAGSGAHLTTKYYSNRTAISTPNSPSKRRLQQQQVEQLQQQAYGQQQQQQPQCTCDCLTAEMLHKQRNGRIRYANFTRQDSGGTTQSSRSDGSLVRRQHERQQQYYRSAHQRSIDEHYRNRVSTTPSQQLSRTLGPAASSSHRHSRVQPMESNQQSQRIQMTGSGHQQADNYPTSIQNGGYIQIQHQKAIVHSSGKQIQQQQQDQQQGIQDQQQQQPSSRPQSQAQASQTQQLVSTATTTDDLVETTGTAPTNISQQQQQKRTSTRPKSLVSGTIGNSIDNNETRRDRTHRSLEGRRRSLERMQCVDLTDSSPTIPIRDNSNNRDLIDNDHRPSAAQLEEYERELRRRLLHGGDSTGGTGGTNNDALETFETLLKESMDDVANLMREVQHELTLIRAEEKRYQSQSTQSLHRIASAANLYGGPGSLHGAGVRSPIPQFDTMSIDGQLPFLPSFASSLAQASSAYHHHQLQQQQQQQYQSWDRLAAGYLTSSEISDDDRASLTTAISDDEDIIACSAAATGSDRYLINHHHTTHTHHQPSPKTQLNPRHQSRHHSQSSSSSTVAISFECLGSVRKSGFLSVKKWLIRKRHSLELARKRGWKGYWVCLKGTTLLFYSCDANMVNPTQNVEQQHQSTGQQQQPKSGQSSTSELTPKHLIFVDECLVQPVPEHPRRDNVFCLSTSFGDAYLFDATSLPERDQWIQVIHTACAAQIARNSGRCTISHYLVEQYQRIEQFVEQDYQQRQEAEILLTCCTDEKQKQQLINHVFMVEEKIERNRIEIFRLKSYFAALTNDEGPNPKTLLSQSSRRTKAQLNRIGVFTVSSLHAFNCAKNSQTSVEKSLHRQNSFGGSGGGGSISPVIPPSNDSAIVLHREMHYSPNHQRTTPVIIDGQPTTTTTTGNVTPLSRVQLTIILMTGEQRTMEVPQTWISEQLLSDIFGPGPESREYFLRCSETGTILYRNDLVANYSNHTLMITPKLLFTIDLVRESNEMLFGFSVESELYQNILRVFVMRVEPNSIAAMHGLCRHDEIMVINGALVQELDMMFVESILQEELTLCLMIRSARLDVPTQGQAILKVQPSNDIAGKTLQPVITQQQLLAHPGGGSGVGGGSSFDNEKTPSVTDDLIESLVCPPPPSTDFSQLILSDIQLSKYIVPKVDHFLPTSENLTSMNVIHQQQQQSSITDSTTGALLATADSYDHQGDDDRYISLANATAAITTTSPSQDNQHLQQLLQQTMISDEQIVSDIDCQQLLITDTGPPLSEAIQSALNQCHVDLTGEIGGQQQSQQQQQQLPLPPLPSISTSLSSASSQLSSNNASTSIKHMEKLIRELLDTEMNFCQSLKQLVELYLEPLSQNNFLTVTDIKVLFGSILKVIDAQNEFRSELTEVGEHILGDCELLLKKCQTFTTTSGGNNQQQEPTVNELGVGYIADCFAKHSKNFRDYSTFCASHARAVKLMAQEKTAVHEWLQKQSNGQISQSLESYLIRPIQRVLKYPLLLGQMKALCSKGTANYSKLEDAIKDLEKVAEHINEMQRIQEEYGAIFEHLARNHTRMATNTNGPAAINTLGQNGHIVDLSPPALKHYGNVDWINSMEFLGKNCRKGVEWSSICFVFSQCVVFLCKETIRQRKRMPTAKSIDVEIIRHQVLIPVIEVQVRACPQNDQSSNETDYKWELIQLKMNAGKRSEKIYRLSNKTSDERNEFLRVIRQIIREDVRRMNVTVNISLSSSSAAAAIGSTGKFRHNNDKQQSKNKSSDSATTTTSAKNRMSSSSKGMLMMKSNVQQQQKNDDQHQHHQHQHHQHHHHHHHKVPCGLCGKEIALGHHQRQPKEQLTTTTTTMRQDSSSTTSH</sequence>
<feature type="compositionally biased region" description="Polar residues" evidence="2">
    <location>
        <begin position="276"/>
        <end position="290"/>
    </location>
</feature>
<feature type="domain" description="PDZ" evidence="5">
    <location>
        <begin position="1244"/>
        <end position="1315"/>
    </location>
</feature>
<dbReference type="Pfam" id="PF18385">
    <property type="entry name" value="Tiam_CC_Ex"/>
    <property type="match status" value="1"/>
</dbReference>
<evidence type="ECO:0000259" key="4">
    <source>
        <dbReference type="PROSITE" id="PS50010"/>
    </source>
</evidence>
<evidence type="ECO:0000259" key="6">
    <source>
        <dbReference type="PROSITE" id="PS50229"/>
    </source>
</evidence>
<feature type="domain" description="WH1" evidence="6">
    <location>
        <begin position="105"/>
        <end position="216"/>
    </location>
</feature>
<feature type="compositionally biased region" description="Polar residues" evidence="2">
    <location>
        <begin position="415"/>
        <end position="441"/>
    </location>
</feature>
<feature type="region of interest" description="Disordered" evidence="2">
    <location>
        <begin position="1998"/>
        <end position="2070"/>
    </location>
</feature>
<dbReference type="Pfam" id="PF00169">
    <property type="entry name" value="PH"/>
    <property type="match status" value="1"/>
</dbReference>
<feature type="compositionally biased region" description="Polar residues" evidence="2">
    <location>
        <begin position="386"/>
        <end position="397"/>
    </location>
</feature>
<feature type="compositionally biased region" description="Basic residues" evidence="2">
    <location>
        <begin position="2054"/>
        <end position="2070"/>
    </location>
</feature>
<feature type="compositionally biased region" description="Low complexity" evidence="2">
    <location>
        <begin position="248"/>
        <end position="259"/>
    </location>
</feature>
<dbReference type="CDD" id="cd00160">
    <property type="entry name" value="RhoGEF"/>
    <property type="match status" value="1"/>
</dbReference>
<evidence type="ECO:0000256" key="1">
    <source>
        <dbReference type="ARBA" id="ARBA00022737"/>
    </source>
</evidence>
<dbReference type="InterPro" id="IPR036034">
    <property type="entry name" value="PDZ_sf"/>
</dbReference>
<keyword evidence="1" id="KW-0677">Repeat</keyword>
<dbReference type="EMBL" id="ASGP02000002">
    <property type="protein sequence ID" value="KAH9521596.1"/>
    <property type="molecule type" value="Genomic_DNA"/>
</dbReference>
<feature type="region of interest" description="Disordered" evidence="2">
    <location>
        <begin position="575"/>
        <end position="594"/>
    </location>
</feature>
<dbReference type="InterPro" id="IPR011993">
    <property type="entry name" value="PH-like_dom_sf"/>
</dbReference>
<evidence type="ECO:0000256" key="2">
    <source>
        <dbReference type="SAM" id="MobiDB-lite"/>
    </source>
</evidence>
<dbReference type="PROSITE" id="PS50106">
    <property type="entry name" value="PDZ"/>
    <property type="match status" value="1"/>
</dbReference>
<dbReference type="Gene3D" id="2.30.29.30">
    <property type="entry name" value="Pleckstrin-homology domain (PH domain)/Phosphotyrosine-binding domain (PTB)"/>
    <property type="match status" value="3"/>
</dbReference>
<feature type="compositionally biased region" description="Polar residues" evidence="2">
    <location>
        <begin position="341"/>
        <end position="356"/>
    </location>
</feature>